<dbReference type="Proteomes" id="UP001062846">
    <property type="component" value="Chromosome 6"/>
</dbReference>
<gene>
    <name evidence="1" type="ORF">RHMOL_Rhmol06G0141100</name>
</gene>
<sequence length="55" mass="6438">MEKRKKREKGKGKDWDEGGRMVSFLAKGNFVQSHHAYYLIPCIGNIVYWCHVLVI</sequence>
<evidence type="ECO:0000313" key="2">
    <source>
        <dbReference type="Proteomes" id="UP001062846"/>
    </source>
</evidence>
<reference evidence="1" key="1">
    <citation type="submission" date="2022-02" db="EMBL/GenBank/DDBJ databases">
        <title>Plant Genome Project.</title>
        <authorList>
            <person name="Zhang R.-G."/>
        </authorList>
    </citation>
    <scope>NUCLEOTIDE SEQUENCE</scope>
    <source>
        <strain evidence="1">AT1</strain>
    </source>
</reference>
<comment type="caution">
    <text evidence="1">The sequence shown here is derived from an EMBL/GenBank/DDBJ whole genome shotgun (WGS) entry which is preliminary data.</text>
</comment>
<organism evidence="1 2">
    <name type="scientific">Rhododendron molle</name>
    <name type="common">Chinese azalea</name>
    <name type="synonym">Azalea mollis</name>
    <dbReference type="NCBI Taxonomy" id="49168"/>
    <lineage>
        <taxon>Eukaryota</taxon>
        <taxon>Viridiplantae</taxon>
        <taxon>Streptophyta</taxon>
        <taxon>Embryophyta</taxon>
        <taxon>Tracheophyta</taxon>
        <taxon>Spermatophyta</taxon>
        <taxon>Magnoliopsida</taxon>
        <taxon>eudicotyledons</taxon>
        <taxon>Gunneridae</taxon>
        <taxon>Pentapetalae</taxon>
        <taxon>asterids</taxon>
        <taxon>Ericales</taxon>
        <taxon>Ericaceae</taxon>
        <taxon>Ericoideae</taxon>
        <taxon>Rhodoreae</taxon>
        <taxon>Rhododendron</taxon>
    </lineage>
</organism>
<keyword evidence="2" id="KW-1185">Reference proteome</keyword>
<accession>A0ACC0NE62</accession>
<dbReference type="EMBL" id="CM046393">
    <property type="protein sequence ID" value="KAI8550873.1"/>
    <property type="molecule type" value="Genomic_DNA"/>
</dbReference>
<evidence type="ECO:0000313" key="1">
    <source>
        <dbReference type="EMBL" id="KAI8550873.1"/>
    </source>
</evidence>
<protein>
    <submittedName>
        <fullName evidence="1">Uncharacterized protein</fullName>
    </submittedName>
</protein>
<name>A0ACC0NE62_RHOML</name>
<proteinExistence type="predicted"/>